<dbReference type="Ensembl" id="ENSNBRT00000008907.1">
    <property type="protein sequence ID" value="ENSNBRP00000008654.1"/>
    <property type="gene ID" value="ENSNBRG00000006786.1"/>
</dbReference>
<dbReference type="GO" id="GO:0005634">
    <property type="term" value="C:nucleus"/>
    <property type="evidence" value="ECO:0007669"/>
    <property type="project" value="UniProtKB-SubCell"/>
</dbReference>
<feature type="compositionally biased region" description="Basic and acidic residues" evidence="7">
    <location>
        <begin position="90"/>
        <end position="108"/>
    </location>
</feature>
<dbReference type="PROSITE" id="PS51818">
    <property type="entry name" value="HOMEO_PROSPERO"/>
    <property type="match status" value="1"/>
</dbReference>
<dbReference type="Proteomes" id="UP000261580">
    <property type="component" value="Unassembled WGS sequence"/>
</dbReference>
<dbReference type="GO" id="GO:0000981">
    <property type="term" value="F:DNA-binding transcription factor activity, RNA polymerase II-specific"/>
    <property type="evidence" value="ECO:0007669"/>
    <property type="project" value="TreeGrafter"/>
</dbReference>
<evidence type="ECO:0000256" key="5">
    <source>
        <dbReference type="ARBA" id="ARBA00023163"/>
    </source>
</evidence>
<evidence type="ECO:0000256" key="2">
    <source>
        <dbReference type="ARBA" id="ARBA00023015"/>
    </source>
</evidence>
<reference evidence="9" key="1">
    <citation type="submission" date="2025-08" db="UniProtKB">
        <authorList>
            <consortium name="Ensembl"/>
        </authorList>
    </citation>
    <scope>IDENTIFICATION</scope>
</reference>
<dbReference type="GO" id="GO:0007399">
    <property type="term" value="P:nervous system development"/>
    <property type="evidence" value="ECO:0007669"/>
    <property type="project" value="UniProtKB-ARBA"/>
</dbReference>
<keyword evidence="2" id="KW-0805">Transcription regulation</keyword>
<dbReference type="InterPro" id="IPR009057">
    <property type="entry name" value="Homeodomain-like_sf"/>
</dbReference>
<dbReference type="InterPro" id="IPR023082">
    <property type="entry name" value="Homeo_prospero_dom"/>
</dbReference>
<evidence type="ECO:0000256" key="3">
    <source>
        <dbReference type="ARBA" id="ARBA00023125"/>
    </source>
</evidence>
<dbReference type="Pfam" id="PF05044">
    <property type="entry name" value="HPD"/>
    <property type="match status" value="1"/>
</dbReference>
<dbReference type="InterPro" id="IPR039350">
    <property type="entry name" value="Prospero_homeodomain"/>
</dbReference>
<dbReference type="GO" id="GO:0000978">
    <property type="term" value="F:RNA polymerase II cis-regulatory region sequence-specific DNA binding"/>
    <property type="evidence" value="ECO:0007669"/>
    <property type="project" value="TreeGrafter"/>
</dbReference>
<feature type="region of interest" description="Disordered" evidence="7">
    <location>
        <begin position="143"/>
        <end position="166"/>
    </location>
</feature>
<keyword evidence="10" id="KW-1185">Reference proteome</keyword>
<dbReference type="Bgee" id="ENSNBRG00000006786">
    <property type="expression patterns" value="Expressed in brain and 1 other cell type or tissue"/>
</dbReference>
<comment type="subcellular location">
    <subcellularLocation>
        <location evidence="1">Nucleus</location>
    </subcellularLocation>
</comment>
<evidence type="ECO:0000313" key="10">
    <source>
        <dbReference type="Proteomes" id="UP000261580"/>
    </source>
</evidence>
<keyword evidence="3" id="KW-0238">DNA-binding</keyword>
<evidence type="ECO:0000259" key="8">
    <source>
        <dbReference type="PROSITE" id="PS51818"/>
    </source>
</evidence>
<evidence type="ECO:0000256" key="4">
    <source>
        <dbReference type="ARBA" id="ARBA00023155"/>
    </source>
</evidence>
<feature type="compositionally biased region" description="Pro residues" evidence="7">
    <location>
        <begin position="395"/>
        <end position="410"/>
    </location>
</feature>
<proteinExistence type="predicted"/>
<organism evidence="9 10">
    <name type="scientific">Neolamprologus brichardi</name>
    <name type="common">Fairy cichlid</name>
    <name type="synonym">Lamprologus brichardi</name>
    <dbReference type="NCBI Taxonomy" id="32507"/>
    <lineage>
        <taxon>Eukaryota</taxon>
        <taxon>Metazoa</taxon>
        <taxon>Chordata</taxon>
        <taxon>Craniata</taxon>
        <taxon>Vertebrata</taxon>
        <taxon>Euteleostomi</taxon>
        <taxon>Actinopterygii</taxon>
        <taxon>Neopterygii</taxon>
        <taxon>Teleostei</taxon>
        <taxon>Neoteleostei</taxon>
        <taxon>Acanthomorphata</taxon>
        <taxon>Ovalentaria</taxon>
        <taxon>Cichlomorphae</taxon>
        <taxon>Cichliformes</taxon>
        <taxon>Cichlidae</taxon>
        <taxon>African cichlids</taxon>
        <taxon>Pseudocrenilabrinae</taxon>
        <taxon>Lamprologini</taxon>
        <taxon>Neolamprologus</taxon>
    </lineage>
</organism>
<feature type="domain" description="Prospero" evidence="8">
    <location>
        <begin position="505"/>
        <end position="662"/>
    </location>
</feature>
<reference evidence="9" key="2">
    <citation type="submission" date="2025-09" db="UniProtKB">
        <authorList>
            <consortium name="Ensembl"/>
        </authorList>
    </citation>
    <scope>IDENTIFICATION</scope>
</reference>
<dbReference type="Gene3D" id="1.10.10.500">
    <property type="entry name" value="Homeo-prospero domain"/>
    <property type="match status" value="1"/>
</dbReference>
<feature type="region of interest" description="Disordered" evidence="7">
    <location>
        <begin position="470"/>
        <end position="493"/>
    </location>
</feature>
<feature type="compositionally biased region" description="Low complexity" evidence="7">
    <location>
        <begin position="376"/>
        <end position="394"/>
    </location>
</feature>
<evidence type="ECO:0000256" key="7">
    <source>
        <dbReference type="SAM" id="MobiDB-lite"/>
    </source>
</evidence>
<dbReference type="SUPFAM" id="SSF46689">
    <property type="entry name" value="Homeodomain-like"/>
    <property type="match status" value="1"/>
</dbReference>
<keyword evidence="4" id="KW-0371">Homeobox</keyword>
<keyword evidence="5" id="KW-0804">Transcription</keyword>
<protein>
    <submittedName>
        <fullName evidence="9">Prospero homeobox 3</fullName>
    </submittedName>
</protein>
<dbReference type="GO" id="GO:0048468">
    <property type="term" value="P:cell development"/>
    <property type="evidence" value="ECO:0007669"/>
    <property type="project" value="UniProtKB-ARBA"/>
</dbReference>
<feature type="region of interest" description="Disordered" evidence="7">
    <location>
        <begin position="194"/>
        <end position="220"/>
    </location>
</feature>
<dbReference type="PANTHER" id="PTHR12198">
    <property type="entry name" value="HOMEOBOX PROTEIN PROSPERO/PROX-1/CEH-26"/>
    <property type="match status" value="1"/>
</dbReference>
<accession>A0A3Q4MFF0</accession>
<name>A0A3Q4MFF0_NEOBR</name>
<sequence>MDSPTDLFDDSAPQIHTFAPTLNSTDLAGIHPQANAGRLTPAFRPPGFPLIHHLLQPGGGPRRIGGLLNTSLSTHRHLEDRNVEEDEGERDGHVEQRMEGGDEGAIEGKDDLLGVKKRHNDAALAVEWNQDILKVKRMKLENRQRDGEADEGGKQGGREERRREREELKEQLEEARERLQALQEKVWRAFGEKHMAEDEKKRKRRNGSSGGVDGREEDVGLIEEEDMTEGMYDEEDTDGGEMEKESFSLLSESPFDSFHKRKEELQKDRERRMERGRGGLHLEGVMEGSGLWLDCGGLVRGDWDGGIDDESEEGGQKFAAALKLELGSAVARVIDRVLRLYTEMTDFAPSSPPAAISFLPSDPGKTMSDKEEKDPSSSSFHPSSTSSSSSSSSFPAPPPPPPPPPPPLPLPLLHYSMQQLFSRSLHHPQLPHLPSSRKDYLNSDPFLEFSSHPSSHPSFPPLPLLGHLDPSLARHAHGGRERERVMRGDGGMRGGGMDGGELYLTEGLSPCHLKKAKLMFFYTRYPSSNTLKTYFPDVKFNRCVTSQMIKWFSNFREFFYIQMERFARQAVREALTRRESQLRVGRDTELYRILNMHYNKSNIYQVPERFIEVSEVALREFYSAIWTGRDSDPCWKKGIYKIICKLDSPLPDAFRLPGCPVG</sequence>
<dbReference type="GeneTree" id="ENSGT00940000154790"/>
<feature type="compositionally biased region" description="Basic and acidic residues" evidence="7">
    <location>
        <begin position="478"/>
        <end position="487"/>
    </location>
</feature>
<evidence type="ECO:0000256" key="6">
    <source>
        <dbReference type="ARBA" id="ARBA00023242"/>
    </source>
</evidence>
<dbReference type="PANTHER" id="PTHR12198:SF11">
    <property type="entry name" value="PROSPERO HOMEOBOX 3"/>
    <property type="match status" value="1"/>
</dbReference>
<feature type="region of interest" description="Disordered" evidence="7">
    <location>
        <begin position="351"/>
        <end position="412"/>
    </location>
</feature>
<evidence type="ECO:0000256" key="1">
    <source>
        <dbReference type="ARBA" id="ARBA00004123"/>
    </source>
</evidence>
<dbReference type="InterPro" id="IPR037131">
    <property type="entry name" value="Homeo_prospero_dom_sf"/>
</dbReference>
<feature type="region of interest" description="Disordered" evidence="7">
    <location>
        <begin position="75"/>
        <end position="108"/>
    </location>
</feature>
<evidence type="ECO:0000313" key="9">
    <source>
        <dbReference type="Ensembl" id="ENSNBRP00000008654.1"/>
    </source>
</evidence>
<keyword evidence="6" id="KW-0539">Nucleus</keyword>
<dbReference type="AlphaFoldDB" id="A0A3Q4MFF0"/>